<gene>
    <name evidence="2" type="ORF">Azoinq_13470</name>
</gene>
<evidence type="ECO:0000313" key="3">
    <source>
        <dbReference type="Proteomes" id="UP000683428"/>
    </source>
</evidence>
<dbReference type="EMBL" id="CP064782">
    <property type="protein sequence ID" value="QWT48817.1"/>
    <property type="molecule type" value="Genomic_DNA"/>
</dbReference>
<dbReference type="KEGG" id="aiq:Azoinq_13470"/>
<dbReference type="PROSITE" id="PS51257">
    <property type="entry name" value="PROKAR_LIPOPROTEIN"/>
    <property type="match status" value="1"/>
</dbReference>
<dbReference type="AlphaFoldDB" id="A0A975SM07"/>
<protein>
    <submittedName>
        <fullName evidence="2">Membrane integrity-associated transporter subunit PqiC</fullName>
    </submittedName>
</protein>
<evidence type="ECO:0000313" key="2">
    <source>
        <dbReference type="EMBL" id="QWT48817.1"/>
    </source>
</evidence>
<dbReference type="InterPro" id="IPR005586">
    <property type="entry name" value="ABC_trans_aux"/>
</dbReference>
<name>A0A975SM07_9RHOO</name>
<organism evidence="2 3">
    <name type="scientific">Azospira inquinata</name>
    <dbReference type="NCBI Taxonomy" id="2785627"/>
    <lineage>
        <taxon>Bacteria</taxon>
        <taxon>Pseudomonadati</taxon>
        <taxon>Pseudomonadota</taxon>
        <taxon>Betaproteobacteria</taxon>
        <taxon>Rhodocyclales</taxon>
        <taxon>Rhodocyclaceae</taxon>
        <taxon>Azospira</taxon>
    </lineage>
</organism>
<keyword evidence="3" id="KW-1185">Reference proteome</keyword>
<evidence type="ECO:0000259" key="1">
    <source>
        <dbReference type="Pfam" id="PF03886"/>
    </source>
</evidence>
<dbReference type="Proteomes" id="UP000683428">
    <property type="component" value="Chromosome"/>
</dbReference>
<reference evidence="2" key="1">
    <citation type="submission" date="2020-11" db="EMBL/GenBank/DDBJ databases">
        <title>Azospira inquinata sp. nov.</title>
        <authorList>
            <person name="Moe W.M."/>
            <person name="Mikes M.C."/>
        </authorList>
    </citation>
    <scope>NUCLEOTIDE SEQUENCE</scope>
    <source>
        <strain evidence="2">Azo-3</strain>
    </source>
</reference>
<proteinExistence type="predicted"/>
<dbReference type="Pfam" id="PF03886">
    <property type="entry name" value="ABC_trans_aux"/>
    <property type="match status" value="1"/>
</dbReference>
<dbReference type="RefSeq" id="WP_216128387.1">
    <property type="nucleotide sequence ID" value="NZ_CP064782.1"/>
</dbReference>
<sequence>MSRLSLIRSASRLVWLTALVLGGCAIGRPTTPPPATYDFGPLPVPLGGADRSSLGLEVRMPAWVDSTGIAYRLAYGEGGRRYEYGLSRWSAPPAQLLALNWRQQLGLSRGGEGSDRRCRIRVEVDEFIQVFDFPQSSRGLLQGRMTLVGKQGTVLGVQPLQQIRPAPAPDARGGTVALTEAASAAGQAMAAWLHSMEEGGRLRDCR</sequence>
<feature type="domain" description="ABC-type transport auxiliary lipoprotein component" evidence="1">
    <location>
        <begin position="57"/>
        <end position="190"/>
    </location>
</feature>
<accession>A0A975SM07</accession>